<feature type="coiled-coil region" evidence="1">
    <location>
        <begin position="134"/>
        <end position="213"/>
    </location>
</feature>
<feature type="coiled-coil region" evidence="1">
    <location>
        <begin position="13"/>
        <end position="86"/>
    </location>
</feature>
<proteinExistence type="predicted"/>
<dbReference type="PANTHER" id="PTHR37226">
    <property type="entry name" value="GOLGIN FAMILY A PROTEIN"/>
    <property type="match status" value="1"/>
</dbReference>
<dbReference type="PANTHER" id="PTHR37226:SF4">
    <property type="entry name" value="GOLGIN FAMILY A PROTEIN"/>
    <property type="match status" value="1"/>
</dbReference>
<evidence type="ECO:0000256" key="1">
    <source>
        <dbReference type="SAM" id="Coils"/>
    </source>
</evidence>
<dbReference type="Proteomes" id="UP001293593">
    <property type="component" value="Unassembled WGS sequence"/>
</dbReference>
<gene>
    <name evidence="2" type="ORF">QN277_007770</name>
</gene>
<evidence type="ECO:0000313" key="3">
    <source>
        <dbReference type="Proteomes" id="UP001293593"/>
    </source>
</evidence>
<protein>
    <submittedName>
        <fullName evidence="2">Uncharacterized protein</fullName>
    </submittedName>
</protein>
<accession>A0AAE1MFQ8</accession>
<dbReference type="AlphaFoldDB" id="A0AAE1MFQ8"/>
<reference evidence="2" key="1">
    <citation type="submission" date="2023-10" db="EMBL/GenBank/DDBJ databases">
        <title>Chromosome-level genome of the transformable northern wattle, Acacia crassicarpa.</title>
        <authorList>
            <person name="Massaro I."/>
            <person name="Sinha N.R."/>
            <person name="Poethig S."/>
            <person name="Leichty A.R."/>
        </authorList>
    </citation>
    <scope>NUCLEOTIDE SEQUENCE</scope>
    <source>
        <strain evidence="2">Acra3RX</strain>
        <tissue evidence="2">Leaf</tissue>
    </source>
</reference>
<organism evidence="2 3">
    <name type="scientific">Acacia crassicarpa</name>
    <name type="common">northern wattle</name>
    <dbReference type="NCBI Taxonomy" id="499986"/>
    <lineage>
        <taxon>Eukaryota</taxon>
        <taxon>Viridiplantae</taxon>
        <taxon>Streptophyta</taxon>
        <taxon>Embryophyta</taxon>
        <taxon>Tracheophyta</taxon>
        <taxon>Spermatophyta</taxon>
        <taxon>Magnoliopsida</taxon>
        <taxon>eudicotyledons</taxon>
        <taxon>Gunneridae</taxon>
        <taxon>Pentapetalae</taxon>
        <taxon>rosids</taxon>
        <taxon>fabids</taxon>
        <taxon>Fabales</taxon>
        <taxon>Fabaceae</taxon>
        <taxon>Caesalpinioideae</taxon>
        <taxon>mimosoid clade</taxon>
        <taxon>Acacieae</taxon>
        <taxon>Acacia</taxon>
    </lineage>
</organism>
<evidence type="ECO:0000313" key="2">
    <source>
        <dbReference type="EMBL" id="KAK4258311.1"/>
    </source>
</evidence>
<name>A0AAE1MFQ8_9FABA</name>
<dbReference type="EMBL" id="JAWXYG010000012">
    <property type="protein sequence ID" value="KAK4258311.1"/>
    <property type="molecule type" value="Genomic_DNA"/>
</dbReference>
<comment type="caution">
    <text evidence="2">The sequence shown here is derived from an EMBL/GenBank/DDBJ whole genome shotgun (WGS) entry which is preliminary data.</text>
</comment>
<sequence length="240" mass="28738">MGGELSKNNGGYYYSCEKEMMNLKHRVKILQEEKKTMAMEREREYMNCEREIMVFALKETEWKREREKLKEEVVRLRKAVEEREEKIGETTTKRDKMGITEKGEDNSGKEWELLGTKLLVEKMKEERARRDEAVEKWKQLYLEIKTELDDLIQRTYDGDGVCWKAKENEVNIQKMKRELEDKEGTIKSLRSELESLEQEKVKKEREFDLLRQSLRIMNGGNKKNVVQTKEKLMKAMKNVR</sequence>
<keyword evidence="1" id="KW-0175">Coiled coil</keyword>
<keyword evidence="3" id="KW-1185">Reference proteome</keyword>